<organism evidence="1 2">
    <name type="scientific">Microbulbifer thermotolerans</name>
    <dbReference type="NCBI Taxonomy" id="252514"/>
    <lineage>
        <taxon>Bacteria</taxon>
        <taxon>Pseudomonadati</taxon>
        <taxon>Pseudomonadota</taxon>
        <taxon>Gammaproteobacteria</taxon>
        <taxon>Cellvibrionales</taxon>
        <taxon>Microbulbiferaceae</taxon>
        <taxon>Microbulbifer</taxon>
    </lineage>
</organism>
<dbReference type="AlphaFoldDB" id="A0A143HN33"/>
<protein>
    <submittedName>
        <fullName evidence="1">Uncharacterized protein</fullName>
    </submittedName>
</protein>
<keyword evidence="2" id="KW-1185">Reference proteome</keyword>
<gene>
    <name evidence="1" type="ORF">A3224_11670</name>
</gene>
<evidence type="ECO:0000313" key="2">
    <source>
        <dbReference type="Proteomes" id="UP000076077"/>
    </source>
</evidence>
<sequence>MKIMFSWKISEEFVFPYCTSDNLNKDDISILSCLLMDDGGIPYIQSIPWIQKGIEKIDSVVNGKAKSASWDREAWGALITINGAKIYSLFEEDYFEEITLEQLRIALISWMNFIKTRPEHGKSEEIEL</sequence>
<name>A0A143HN33_MICTH</name>
<dbReference type="Proteomes" id="UP000076077">
    <property type="component" value="Chromosome"/>
</dbReference>
<dbReference type="KEGG" id="mthd:A3224_11670"/>
<dbReference type="GeneID" id="76608703"/>
<dbReference type="OrthoDB" id="9156882at2"/>
<proteinExistence type="predicted"/>
<accession>A0A143HN33</accession>
<dbReference type="EMBL" id="CP014864">
    <property type="protein sequence ID" value="AMX03144.1"/>
    <property type="molecule type" value="Genomic_DNA"/>
</dbReference>
<evidence type="ECO:0000313" key="1">
    <source>
        <dbReference type="EMBL" id="AMX03144.1"/>
    </source>
</evidence>
<dbReference type="RefSeq" id="WP_067154770.1">
    <property type="nucleotide sequence ID" value="NZ_CP014864.1"/>
</dbReference>
<reference evidence="2" key="1">
    <citation type="submission" date="2016-03" db="EMBL/GenBank/DDBJ databases">
        <authorList>
            <person name="Lee Y.-S."/>
            <person name="Choi Y.-L."/>
        </authorList>
    </citation>
    <scope>NUCLEOTIDE SEQUENCE [LARGE SCALE GENOMIC DNA]</scope>
    <source>
        <strain evidence="2">DAU221</strain>
    </source>
</reference>